<evidence type="ECO:0000313" key="1">
    <source>
        <dbReference type="EMBL" id="KAH8012001.1"/>
    </source>
</evidence>
<dbReference type="EMBL" id="CM037626">
    <property type="protein sequence ID" value="KAH8012001.1"/>
    <property type="molecule type" value="Genomic_DNA"/>
</dbReference>
<gene>
    <name evidence="1" type="ORF">K3G42_013481</name>
</gene>
<accession>A0ACB8FY16</accession>
<protein>
    <submittedName>
        <fullName evidence="1">Uncharacterized protein</fullName>
    </submittedName>
</protein>
<comment type="caution">
    <text evidence="1">The sequence shown here is derived from an EMBL/GenBank/DDBJ whole genome shotgun (WGS) entry which is preliminary data.</text>
</comment>
<sequence>MVGKGLAQQLSSGQARQAIPERLAWGAESTEEYDYDYLSSNKTWVLTPRAQETDATHILNSLLQNYDNKLRPDIGIKPTFIDVDIYVNSIGPVSVIHMVKHLERVIIDQEILPGSQMTFAREACSFQSQAMLSMLGEHGFKDQVIA</sequence>
<proteinExistence type="predicted"/>
<dbReference type="Proteomes" id="UP000827872">
    <property type="component" value="Linkage Group LG13"/>
</dbReference>
<name>A0ACB8FY16_9SAUR</name>
<organism evidence="1 2">
    <name type="scientific">Sphaerodactylus townsendi</name>
    <dbReference type="NCBI Taxonomy" id="933632"/>
    <lineage>
        <taxon>Eukaryota</taxon>
        <taxon>Metazoa</taxon>
        <taxon>Chordata</taxon>
        <taxon>Craniata</taxon>
        <taxon>Vertebrata</taxon>
        <taxon>Euteleostomi</taxon>
        <taxon>Lepidosauria</taxon>
        <taxon>Squamata</taxon>
        <taxon>Bifurcata</taxon>
        <taxon>Gekkota</taxon>
        <taxon>Sphaerodactylidae</taxon>
        <taxon>Sphaerodactylus</taxon>
    </lineage>
</organism>
<evidence type="ECO:0000313" key="2">
    <source>
        <dbReference type="Proteomes" id="UP000827872"/>
    </source>
</evidence>
<keyword evidence="2" id="KW-1185">Reference proteome</keyword>
<reference evidence="1" key="1">
    <citation type="submission" date="2021-08" db="EMBL/GenBank/DDBJ databases">
        <title>The first chromosome-level gecko genome reveals the dynamic sex chromosomes of Neotropical dwarf geckos (Sphaerodactylidae: Sphaerodactylus).</title>
        <authorList>
            <person name="Pinto B.J."/>
            <person name="Keating S.E."/>
            <person name="Gamble T."/>
        </authorList>
    </citation>
    <scope>NUCLEOTIDE SEQUENCE</scope>
    <source>
        <strain evidence="1">TG3544</strain>
    </source>
</reference>